<gene>
    <name evidence="2" type="ORF">NDI86_21575</name>
</gene>
<dbReference type="EMBL" id="JAMQOS010000010">
    <property type="protein sequence ID" value="MDS0284695.1"/>
    <property type="molecule type" value="Genomic_DNA"/>
</dbReference>
<accession>A0ABU2FV88</accession>
<protein>
    <submittedName>
        <fullName evidence="2">Uncharacterized protein</fullName>
    </submittedName>
</protein>
<sequence length="178" mass="19799">MGTNRELNIDPRSDALQYRIEEHGDVWMLRREYPEMPLTPDEHYAMAEIRAVMPTTYHDRIVVPEAAQDHLDSAPGDVVSIVTVADAQVQVMIDGISSALQPMMEAVEAVAEAFAGGLQSAMVDALTVDESSQDKGRESALPPKIQEARQRREEQREQERRKAGSRYPATDQEGDGAH</sequence>
<reference evidence="2 3" key="1">
    <citation type="submission" date="2022-06" db="EMBL/GenBank/DDBJ databases">
        <title>Halomicroarcula sp. a new haloarchaeum isolate from saline soil.</title>
        <authorList>
            <person name="Strakova D."/>
            <person name="Galisteo C."/>
            <person name="Sanchez-Porro C."/>
            <person name="Ventosa A."/>
        </authorList>
    </citation>
    <scope>NUCLEOTIDE SEQUENCE [LARGE SCALE GENOMIC DNA]</scope>
    <source>
        <strain evidence="2 3">S3CR25-11</strain>
    </source>
</reference>
<dbReference type="RefSeq" id="WP_310902361.1">
    <property type="nucleotide sequence ID" value="NZ_JAMQOS010000010.1"/>
</dbReference>
<name>A0ABU2FV88_9EURY</name>
<feature type="region of interest" description="Disordered" evidence="1">
    <location>
        <begin position="129"/>
        <end position="178"/>
    </location>
</feature>
<proteinExistence type="predicted"/>
<feature type="compositionally biased region" description="Basic and acidic residues" evidence="1">
    <location>
        <begin position="146"/>
        <end position="162"/>
    </location>
</feature>
<organism evidence="2 3">
    <name type="scientific">Haloarcula onubensis</name>
    <dbReference type="NCBI Taxonomy" id="2950539"/>
    <lineage>
        <taxon>Archaea</taxon>
        <taxon>Methanobacteriati</taxon>
        <taxon>Methanobacteriota</taxon>
        <taxon>Stenosarchaea group</taxon>
        <taxon>Halobacteria</taxon>
        <taxon>Halobacteriales</taxon>
        <taxon>Haloarculaceae</taxon>
        <taxon>Haloarcula</taxon>
    </lineage>
</organism>
<keyword evidence="3" id="KW-1185">Reference proteome</keyword>
<evidence type="ECO:0000313" key="2">
    <source>
        <dbReference type="EMBL" id="MDS0284695.1"/>
    </source>
</evidence>
<evidence type="ECO:0000256" key="1">
    <source>
        <dbReference type="SAM" id="MobiDB-lite"/>
    </source>
</evidence>
<evidence type="ECO:0000313" key="3">
    <source>
        <dbReference type="Proteomes" id="UP001268864"/>
    </source>
</evidence>
<dbReference type="Proteomes" id="UP001268864">
    <property type="component" value="Unassembled WGS sequence"/>
</dbReference>
<comment type="caution">
    <text evidence="2">The sequence shown here is derived from an EMBL/GenBank/DDBJ whole genome shotgun (WGS) entry which is preliminary data.</text>
</comment>